<accession>A0ABV6UQ66</accession>
<evidence type="ECO:0000313" key="2">
    <source>
        <dbReference type="EMBL" id="MFC1403536.1"/>
    </source>
</evidence>
<name>A0ABV6UQ66_9ACTN</name>
<protein>
    <submittedName>
        <fullName evidence="2">Uncharacterized protein</fullName>
    </submittedName>
</protein>
<reference evidence="2 3" key="1">
    <citation type="submission" date="2024-09" db="EMBL/GenBank/DDBJ databases">
        <authorList>
            <person name="Lee S.D."/>
        </authorList>
    </citation>
    <scope>NUCLEOTIDE SEQUENCE [LARGE SCALE GENOMIC DNA]</scope>
    <source>
        <strain evidence="2 3">N1-5</strain>
    </source>
</reference>
<proteinExistence type="predicted"/>
<evidence type="ECO:0000313" key="3">
    <source>
        <dbReference type="Proteomes" id="UP001592528"/>
    </source>
</evidence>
<comment type="caution">
    <text evidence="2">The sequence shown here is derived from an EMBL/GenBank/DDBJ whole genome shotgun (WGS) entry which is preliminary data.</text>
</comment>
<keyword evidence="3" id="KW-1185">Reference proteome</keyword>
<evidence type="ECO:0000256" key="1">
    <source>
        <dbReference type="SAM" id="MobiDB-lite"/>
    </source>
</evidence>
<gene>
    <name evidence="2" type="ORF">ACEZDJ_19785</name>
</gene>
<dbReference type="EMBL" id="JBHEZZ010000010">
    <property type="protein sequence ID" value="MFC1403536.1"/>
    <property type="molecule type" value="Genomic_DNA"/>
</dbReference>
<sequence>MFTLSSPSSVRQAADCSTLMRMMAICCGKQVPGGEVISSICPVPVDGRTLRQYQDAIEKHLYPPPDFPDIEAVPVTGGNLLVLHLPAQLEELSLSSSTEPLSTDPSSAPSSAS</sequence>
<dbReference type="RefSeq" id="WP_157623785.1">
    <property type="nucleotide sequence ID" value="NZ_JBHEZZ010000010.1"/>
</dbReference>
<dbReference type="Proteomes" id="UP001592528">
    <property type="component" value="Unassembled WGS sequence"/>
</dbReference>
<organism evidence="2 3">
    <name type="scientific">Streptacidiphilus cavernicola</name>
    <dbReference type="NCBI Taxonomy" id="3342716"/>
    <lineage>
        <taxon>Bacteria</taxon>
        <taxon>Bacillati</taxon>
        <taxon>Actinomycetota</taxon>
        <taxon>Actinomycetes</taxon>
        <taxon>Kitasatosporales</taxon>
        <taxon>Streptomycetaceae</taxon>
        <taxon>Streptacidiphilus</taxon>
    </lineage>
</organism>
<feature type="region of interest" description="Disordered" evidence="1">
    <location>
        <begin position="93"/>
        <end position="113"/>
    </location>
</feature>